<dbReference type="AlphaFoldDB" id="A0AA40LHV1"/>
<sequence>MHAEERRYGVTRRDECSCVFPAVLPSDCATGVSSYLEAFYSFCKNHGDVTAEIMCPILEVDTHPLSNVAYTARIPL</sequence>
<dbReference type="Proteomes" id="UP001177744">
    <property type="component" value="Unassembled WGS sequence"/>
</dbReference>
<accession>A0AA40LHV1</accession>
<gene>
    <name evidence="1" type="ORF">QTO34_007874</name>
</gene>
<comment type="caution">
    <text evidence="1">The sequence shown here is derived from an EMBL/GenBank/DDBJ whole genome shotgun (WGS) entry which is preliminary data.</text>
</comment>
<keyword evidence="2" id="KW-1185">Reference proteome</keyword>
<evidence type="ECO:0000313" key="2">
    <source>
        <dbReference type="Proteomes" id="UP001177744"/>
    </source>
</evidence>
<organism evidence="1 2">
    <name type="scientific">Cnephaeus nilssonii</name>
    <name type="common">Northern bat</name>
    <name type="synonym">Eptesicus nilssonii</name>
    <dbReference type="NCBI Taxonomy" id="3371016"/>
    <lineage>
        <taxon>Eukaryota</taxon>
        <taxon>Metazoa</taxon>
        <taxon>Chordata</taxon>
        <taxon>Craniata</taxon>
        <taxon>Vertebrata</taxon>
        <taxon>Euteleostomi</taxon>
        <taxon>Mammalia</taxon>
        <taxon>Eutheria</taxon>
        <taxon>Laurasiatheria</taxon>
        <taxon>Chiroptera</taxon>
        <taxon>Yangochiroptera</taxon>
        <taxon>Vespertilionidae</taxon>
        <taxon>Cnephaeus</taxon>
    </lineage>
</organism>
<reference evidence="1" key="1">
    <citation type="submission" date="2023-06" db="EMBL/GenBank/DDBJ databases">
        <title>Reference genome for the Northern bat (Eptesicus nilssonii), a most northern bat species.</title>
        <authorList>
            <person name="Laine V.N."/>
            <person name="Pulliainen A.T."/>
            <person name="Lilley T.M."/>
        </authorList>
    </citation>
    <scope>NUCLEOTIDE SEQUENCE</scope>
    <source>
        <strain evidence="1">BLF_Eptnil</strain>
        <tissue evidence="1">Kidney</tissue>
    </source>
</reference>
<name>A0AA40LHV1_CNENI</name>
<proteinExistence type="predicted"/>
<protein>
    <submittedName>
        <fullName evidence="1">Uncharacterized protein</fullName>
    </submittedName>
</protein>
<dbReference type="EMBL" id="JAULJE010000019">
    <property type="protein sequence ID" value="KAK1332188.1"/>
    <property type="molecule type" value="Genomic_DNA"/>
</dbReference>
<evidence type="ECO:0000313" key="1">
    <source>
        <dbReference type="EMBL" id="KAK1332188.1"/>
    </source>
</evidence>